<dbReference type="AlphaFoldDB" id="A0A1B1YEG1"/>
<name>A0A1B1YEG1_THEST</name>
<proteinExistence type="predicted"/>
<dbReference type="Proteomes" id="UP000092971">
    <property type="component" value="Chromosome"/>
</dbReference>
<dbReference type="RefSeq" id="WP_015359538.1">
    <property type="nucleotide sequence ID" value="NZ_CP014672.1"/>
</dbReference>
<evidence type="ECO:0000313" key="2">
    <source>
        <dbReference type="Proteomes" id="UP000092971"/>
    </source>
</evidence>
<dbReference type="EMBL" id="CP014672">
    <property type="protein sequence ID" value="ANW99162.1"/>
    <property type="molecule type" value="Genomic_DNA"/>
</dbReference>
<dbReference type="OrthoDB" id="9807975at2"/>
<gene>
    <name evidence="1" type="ORF">CSTERTH_09055</name>
</gene>
<reference evidence="1 2" key="1">
    <citation type="submission" date="2016-02" db="EMBL/GenBank/DDBJ databases">
        <title>Comparison of Clostridium stercorarium subspecies using comparative genomics and transcriptomics.</title>
        <authorList>
            <person name="Schellenberg J."/>
            <person name="Thallinger G."/>
            <person name="Levin D.B."/>
            <person name="Zhang X."/>
            <person name="Alvare G."/>
            <person name="Fristensky B."/>
            <person name="Sparling R."/>
        </authorList>
    </citation>
    <scope>NUCLEOTIDE SEQUENCE [LARGE SCALE GENOMIC DNA]</scope>
    <source>
        <strain evidence="1 2">DSM 2910</strain>
    </source>
</reference>
<evidence type="ECO:0000313" key="1">
    <source>
        <dbReference type="EMBL" id="ANW99162.1"/>
    </source>
</evidence>
<dbReference type="InterPro" id="IPR036249">
    <property type="entry name" value="Thioredoxin-like_sf"/>
</dbReference>
<dbReference type="CDD" id="cd02980">
    <property type="entry name" value="TRX_Fd_family"/>
    <property type="match status" value="1"/>
</dbReference>
<organism evidence="1 2">
    <name type="scientific">Thermoclostridium stercorarium subsp. thermolacticum DSM 2910</name>
    <dbReference type="NCBI Taxonomy" id="1121336"/>
    <lineage>
        <taxon>Bacteria</taxon>
        <taxon>Bacillati</taxon>
        <taxon>Bacillota</taxon>
        <taxon>Clostridia</taxon>
        <taxon>Eubacteriales</taxon>
        <taxon>Oscillospiraceae</taxon>
        <taxon>Thermoclostridium</taxon>
    </lineage>
</organism>
<dbReference type="Gene3D" id="3.40.30.10">
    <property type="entry name" value="Glutaredoxin"/>
    <property type="match status" value="1"/>
</dbReference>
<dbReference type="SUPFAM" id="SSF52833">
    <property type="entry name" value="Thioredoxin-like"/>
    <property type="match status" value="1"/>
</dbReference>
<sequence>MIVQICVGSSCYLKGAERIVELFQTAIAEHKLEDDITLAGSFCTGKCNRIGVTVTVNDEVYTGITTENFKDFFTEKVLKPIEAERKGLGNGMSDAEKI</sequence>
<accession>A0A1B1YEG1</accession>
<protein>
    <submittedName>
        <fullName evidence="1">NADH dehydrogenase</fullName>
    </submittedName>
</protein>
<dbReference type="Pfam" id="PF01257">
    <property type="entry name" value="2Fe-2S_thioredx"/>
    <property type="match status" value="1"/>
</dbReference>